<dbReference type="SMART" id="SM00240">
    <property type="entry name" value="FHA"/>
    <property type="match status" value="1"/>
</dbReference>
<keyword evidence="4" id="KW-1185">Reference proteome</keyword>
<dbReference type="InterPro" id="IPR000253">
    <property type="entry name" value="FHA_dom"/>
</dbReference>
<name>A0A136A0K0_9ALTE</name>
<feature type="transmembrane region" description="Helical" evidence="1">
    <location>
        <begin position="47"/>
        <end position="69"/>
    </location>
</feature>
<dbReference type="Gene3D" id="2.60.200.20">
    <property type="match status" value="1"/>
</dbReference>
<feature type="domain" description="FHA" evidence="2">
    <location>
        <begin position="134"/>
        <end position="183"/>
    </location>
</feature>
<evidence type="ECO:0000256" key="1">
    <source>
        <dbReference type="SAM" id="Phobius"/>
    </source>
</evidence>
<comment type="caution">
    <text evidence="3">The sequence shown here is derived from an EMBL/GenBank/DDBJ whole genome shotgun (WGS) entry which is preliminary data.</text>
</comment>
<dbReference type="SUPFAM" id="SSF49879">
    <property type="entry name" value="SMAD/FHA domain"/>
    <property type="match status" value="1"/>
</dbReference>
<dbReference type="STRING" id="1799789.AX660_16540"/>
<sequence>MHKLSNLFGELRRRKVLNTLLLYVVSSWIIVQVASLTFPAVGLSNSYFQGLLVLLIILFPVALTISWFYDVTIRGFIRIAPFTERRVLNNIAPIIDRRLSLTKGLKPAAVHDGWYFYAENGPLEGLEYKIIEPITIGRAIECDITLLRSYISRYHLRIFLDNEVLFAEDLGSANGTEINGKKVTNKQVLLHGDEILFKDILFTIREYRPKIRNEAMLEKTTILHKD</sequence>
<gene>
    <name evidence="3" type="ORF">AX660_16540</name>
</gene>
<dbReference type="CDD" id="cd00060">
    <property type="entry name" value="FHA"/>
    <property type="match status" value="1"/>
</dbReference>
<dbReference type="OrthoDB" id="9815482at2"/>
<proteinExistence type="predicted"/>
<evidence type="ECO:0000259" key="2">
    <source>
        <dbReference type="PROSITE" id="PS50006"/>
    </source>
</evidence>
<keyword evidence="1" id="KW-0812">Transmembrane</keyword>
<keyword evidence="1" id="KW-0472">Membrane</keyword>
<organism evidence="3 4">
    <name type="scientific">Paraglaciecola hydrolytica</name>
    <dbReference type="NCBI Taxonomy" id="1799789"/>
    <lineage>
        <taxon>Bacteria</taxon>
        <taxon>Pseudomonadati</taxon>
        <taxon>Pseudomonadota</taxon>
        <taxon>Gammaproteobacteria</taxon>
        <taxon>Alteromonadales</taxon>
        <taxon>Alteromonadaceae</taxon>
        <taxon>Paraglaciecola</taxon>
    </lineage>
</organism>
<dbReference type="PROSITE" id="PS50006">
    <property type="entry name" value="FHA_DOMAIN"/>
    <property type="match status" value="1"/>
</dbReference>
<accession>A0A136A0K0</accession>
<keyword evidence="1" id="KW-1133">Transmembrane helix</keyword>
<dbReference type="Pfam" id="PF00498">
    <property type="entry name" value="FHA"/>
    <property type="match status" value="1"/>
</dbReference>
<dbReference type="Proteomes" id="UP000070299">
    <property type="component" value="Unassembled WGS sequence"/>
</dbReference>
<feature type="transmembrane region" description="Helical" evidence="1">
    <location>
        <begin position="20"/>
        <end position="41"/>
    </location>
</feature>
<reference evidence="4" key="1">
    <citation type="submission" date="2016-02" db="EMBL/GenBank/DDBJ databases">
        <authorList>
            <person name="Schultz-Johansen M."/>
            <person name="Glaring M.A."/>
            <person name="Bech P.K."/>
            <person name="Stougaard P."/>
        </authorList>
    </citation>
    <scope>NUCLEOTIDE SEQUENCE [LARGE SCALE GENOMIC DNA]</scope>
    <source>
        <strain evidence="4">S66</strain>
    </source>
</reference>
<evidence type="ECO:0000313" key="3">
    <source>
        <dbReference type="EMBL" id="KXI28680.1"/>
    </source>
</evidence>
<protein>
    <recommendedName>
        <fullName evidence="2">FHA domain-containing protein</fullName>
    </recommendedName>
</protein>
<dbReference type="EMBL" id="LSNE01000006">
    <property type="protein sequence ID" value="KXI28680.1"/>
    <property type="molecule type" value="Genomic_DNA"/>
</dbReference>
<dbReference type="AlphaFoldDB" id="A0A136A0K0"/>
<dbReference type="RefSeq" id="WP_157884339.1">
    <property type="nucleotide sequence ID" value="NZ_LSNE01000006.1"/>
</dbReference>
<dbReference type="InterPro" id="IPR008984">
    <property type="entry name" value="SMAD_FHA_dom_sf"/>
</dbReference>
<evidence type="ECO:0000313" key="4">
    <source>
        <dbReference type="Proteomes" id="UP000070299"/>
    </source>
</evidence>